<reference evidence="2" key="1">
    <citation type="journal article" date="2019" name="Sci. Rep.">
        <title>Draft genome of Tanacetum cinerariifolium, the natural source of mosquito coil.</title>
        <authorList>
            <person name="Yamashiro T."/>
            <person name="Shiraishi A."/>
            <person name="Satake H."/>
            <person name="Nakayama K."/>
        </authorList>
    </citation>
    <scope>NUCLEOTIDE SEQUENCE</scope>
</reference>
<comment type="caution">
    <text evidence="2">The sequence shown here is derived from an EMBL/GenBank/DDBJ whole genome shotgun (WGS) entry which is preliminary data.</text>
</comment>
<accession>A0A699S6V3</accession>
<evidence type="ECO:0000313" key="2">
    <source>
        <dbReference type="EMBL" id="GFC92848.1"/>
    </source>
</evidence>
<name>A0A699S6V3_TANCI</name>
<dbReference type="AlphaFoldDB" id="A0A699S6V3"/>
<protein>
    <submittedName>
        <fullName evidence="2">Uncharacterized protein</fullName>
    </submittedName>
</protein>
<organism evidence="2">
    <name type="scientific">Tanacetum cinerariifolium</name>
    <name type="common">Dalmatian daisy</name>
    <name type="synonym">Chrysanthemum cinerariifolium</name>
    <dbReference type="NCBI Taxonomy" id="118510"/>
    <lineage>
        <taxon>Eukaryota</taxon>
        <taxon>Viridiplantae</taxon>
        <taxon>Streptophyta</taxon>
        <taxon>Embryophyta</taxon>
        <taxon>Tracheophyta</taxon>
        <taxon>Spermatophyta</taxon>
        <taxon>Magnoliopsida</taxon>
        <taxon>eudicotyledons</taxon>
        <taxon>Gunneridae</taxon>
        <taxon>Pentapetalae</taxon>
        <taxon>asterids</taxon>
        <taxon>campanulids</taxon>
        <taxon>Asterales</taxon>
        <taxon>Asteraceae</taxon>
        <taxon>Asteroideae</taxon>
        <taxon>Anthemideae</taxon>
        <taxon>Anthemidinae</taxon>
        <taxon>Tanacetum</taxon>
    </lineage>
</organism>
<evidence type="ECO:0000256" key="1">
    <source>
        <dbReference type="SAM" id="MobiDB-lite"/>
    </source>
</evidence>
<sequence length="104" mass="11114">MLNIPVSVISKPLVLTPIQETPSIAPVTTLPPPSVSTISPAPLHQTTTPIPTPPVITETPTITTVVLEFDTLTVVQLRVAKLEKDVSELKNIGHFTETIATLKS</sequence>
<gene>
    <name evidence="2" type="ORF">Tci_864818</name>
</gene>
<proteinExistence type="predicted"/>
<feature type="region of interest" description="Disordered" evidence="1">
    <location>
        <begin position="26"/>
        <end position="55"/>
    </location>
</feature>
<dbReference type="EMBL" id="BKCJ011139796">
    <property type="protein sequence ID" value="GFC92848.1"/>
    <property type="molecule type" value="Genomic_DNA"/>
</dbReference>